<feature type="signal peptide" evidence="8">
    <location>
        <begin position="1"/>
        <end position="22"/>
    </location>
</feature>
<dbReference type="RefSeq" id="WP_238602813.1">
    <property type="nucleotide sequence ID" value="NZ_NIDE01000011.1"/>
</dbReference>
<feature type="compositionally biased region" description="Basic and acidic residues" evidence="7">
    <location>
        <begin position="530"/>
        <end position="542"/>
    </location>
</feature>
<evidence type="ECO:0000256" key="5">
    <source>
        <dbReference type="ARBA" id="ARBA00022801"/>
    </source>
</evidence>
<keyword evidence="3" id="KW-0479">Metal-binding</keyword>
<keyword evidence="2" id="KW-0645">Protease</keyword>
<dbReference type="SUPFAM" id="SSF52025">
    <property type="entry name" value="PA domain"/>
    <property type="match status" value="1"/>
</dbReference>
<dbReference type="PANTHER" id="PTHR12147">
    <property type="entry name" value="METALLOPEPTIDASE M28 FAMILY MEMBER"/>
    <property type="match status" value="1"/>
</dbReference>
<accession>A0A225DC58</accession>
<reference evidence="11" key="1">
    <citation type="submission" date="2017-06" db="EMBL/GenBank/DDBJ databases">
        <title>Genome analysis of Fimbriiglobus ruber SP5, the first member of the order Planctomycetales with confirmed chitinolytic capability.</title>
        <authorList>
            <person name="Ravin N.V."/>
            <person name="Rakitin A.L."/>
            <person name="Ivanova A.A."/>
            <person name="Beletsky A.V."/>
            <person name="Kulichevskaya I.S."/>
            <person name="Mardanov A.V."/>
            <person name="Dedysh S.N."/>
        </authorList>
    </citation>
    <scope>NUCLEOTIDE SEQUENCE [LARGE SCALE GENOMIC DNA]</scope>
    <source>
        <strain evidence="11">SP5</strain>
    </source>
</reference>
<keyword evidence="6" id="KW-0862">Zinc</keyword>
<dbReference type="GO" id="GO:0046872">
    <property type="term" value="F:metal ion binding"/>
    <property type="evidence" value="ECO:0007669"/>
    <property type="project" value="UniProtKB-KW"/>
</dbReference>
<feature type="region of interest" description="Disordered" evidence="7">
    <location>
        <begin position="522"/>
        <end position="542"/>
    </location>
</feature>
<dbReference type="PANTHER" id="PTHR12147:SF56">
    <property type="entry name" value="AMINOPEPTIDASE YDR415C-RELATED"/>
    <property type="match status" value="1"/>
</dbReference>
<dbReference type="SUPFAM" id="SSF53187">
    <property type="entry name" value="Zn-dependent exopeptidases"/>
    <property type="match status" value="1"/>
</dbReference>
<evidence type="ECO:0000256" key="3">
    <source>
        <dbReference type="ARBA" id="ARBA00022723"/>
    </source>
</evidence>
<feature type="domain" description="Peptidase M28" evidence="9">
    <location>
        <begin position="291"/>
        <end position="498"/>
    </location>
</feature>
<dbReference type="Proteomes" id="UP000214646">
    <property type="component" value="Unassembled WGS sequence"/>
</dbReference>
<evidence type="ECO:0000256" key="1">
    <source>
        <dbReference type="ARBA" id="ARBA00022438"/>
    </source>
</evidence>
<dbReference type="AlphaFoldDB" id="A0A225DC58"/>
<keyword evidence="5" id="KW-0378">Hydrolase</keyword>
<dbReference type="InterPro" id="IPR007484">
    <property type="entry name" value="Peptidase_M28"/>
</dbReference>
<dbReference type="GO" id="GO:0006508">
    <property type="term" value="P:proteolysis"/>
    <property type="evidence" value="ECO:0007669"/>
    <property type="project" value="UniProtKB-KW"/>
</dbReference>
<evidence type="ECO:0000256" key="8">
    <source>
        <dbReference type="SAM" id="SignalP"/>
    </source>
</evidence>
<evidence type="ECO:0000313" key="11">
    <source>
        <dbReference type="Proteomes" id="UP000214646"/>
    </source>
</evidence>
<protein>
    <submittedName>
        <fullName evidence="10">Aminopeptidase</fullName>
    </submittedName>
</protein>
<evidence type="ECO:0000259" key="9">
    <source>
        <dbReference type="Pfam" id="PF04389"/>
    </source>
</evidence>
<comment type="caution">
    <text evidence="10">The sequence shown here is derived from an EMBL/GenBank/DDBJ whole genome shotgun (WGS) entry which is preliminary data.</text>
</comment>
<evidence type="ECO:0000256" key="2">
    <source>
        <dbReference type="ARBA" id="ARBA00022670"/>
    </source>
</evidence>
<dbReference type="EMBL" id="NIDE01000011">
    <property type="protein sequence ID" value="OWK39131.1"/>
    <property type="molecule type" value="Genomic_DNA"/>
</dbReference>
<organism evidence="10 11">
    <name type="scientific">Fimbriiglobus ruber</name>
    <dbReference type="NCBI Taxonomy" id="1908690"/>
    <lineage>
        <taxon>Bacteria</taxon>
        <taxon>Pseudomonadati</taxon>
        <taxon>Planctomycetota</taxon>
        <taxon>Planctomycetia</taxon>
        <taxon>Gemmatales</taxon>
        <taxon>Gemmataceae</taxon>
        <taxon>Fimbriiglobus</taxon>
    </lineage>
</organism>
<dbReference type="Gene3D" id="3.40.630.10">
    <property type="entry name" value="Zn peptidases"/>
    <property type="match status" value="1"/>
</dbReference>
<gene>
    <name evidence="10" type="ORF">FRUB_06213</name>
</gene>
<evidence type="ECO:0000256" key="7">
    <source>
        <dbReference type="SAM" id="MobiDB-lite"/>
    </source>
</evidence>
<dbReference type="Gene3D" id="3.50.30.30">
    <property type="match status" value="1"/>
</dbReference>
<sequence length="542" mass="58245">MAYRLLTVLCASLLIPTSPAGAADPPAATAADRIKAAVTYLASDRLEGRGPGTAGEELTTDYLSGEFKKAGLKPVGERGTYLQPVPLVRVVTSPQSTLKATKGAESLDIICDEEFSGTSHTQAGLEEFDAEAVFVGHGITAPEFGWDDYKDIDVKGKVVVLFTNEPPSDDPKFFGGKALTYYGRWTFKFEEAARRGAKACFIIHTPETAGYPYSVVRPLDGAQLKREPGQPALAFAGWLSRKAGDKLLGLSGRTVSDALKVADTKGFKAFSLGVNLKGHFPTRVENIISHNVVGMVEGSDPALKSEAVVFTAHWDHLGVGRAIVGDSIYNGAADNATGCALLLELARGWAAQSPKPKRSALFLAVTAEEKGLLGSKYYAQHPIVPLGKTALDLNFDMILPLGVPESIVVTGSERTTVWPTVQAAAKKHGLEIEADQRAHLGVFYRSDHFSMARAGVPAFSVAAGMKIKGKPDDFARQKLQEFNDKAYHSPQDEVRPDWDYSGFATLAGFALDVARQVADADHLPTWNPGDEFRPAREKSGVK</sequence>
<keyword evidence="11" id="KW-1185">Reference proteome</keyword>
<evidence type="ECO:0000256" key="6">
    <source>
        <dbReference type="ARBA" id="ARBA00022833"/>
    </source>
</evidence>
<feature type="chain" id="PRO_5012714067" evidence="8">
    <location>
        <begin position="23"/>
        <end position="542"/>
    </location>
</feature>
<keyword evidence="4 8" id="KW-0732">Signal</keyword>
<keyword evidence="1 10" id="KW-0031">Aminopeptidase</keyword>
<dbReference type="GO" id="GO:0004177">
    <property type="term" value="F:aminopeptidase activity"/>
    <property type="evidence" value="ECO:0007669"/>
    <property type="project" value="UniProtKB-KW"/>
</dbReference>
<dbReference type="InterPro" id="IPR046450">
    <property type="entry name" value="PA_dom_sf"/>
</dbReference>
<evidence type="ECO:0000256" key="4">
    <source>
        <dbReference type="ARBA" id="ARBA00022729"/>
    </source>
</evidence>
<dbReference type="GO" id="GO:0008235">
    <property type="term" value="F:metalloexopeptidase activity"/>
    <property type="evidence" value="ECO:0007669"/>
    <property type="project" value="InterPro"/>
</dbReference>
<evidence type="ECO:0000313" key="10">
    <source>
        <dbReference type="EMBL" id="OWK39131.1"/>
    </source>
</evidence>
<name>A0A225DC58_9BACT</name>
<proteinExistence type="predicted"/>
<dbReference type="Pfam" id="PF04389">
    <property type="entry name" value="Peptidase_M28"/>
    <property type="match status" value="1"/>
</dbReference>
<dbReference type="InterPro" id="IPR045175">
    <property type="entry name" value="M28_fam"/>
</dbReference>